<feature type="domain" description="Aminotransferase class I/classII large" evidence="7">
    <location>
        <begin position="31"/>
        <end position="380"/>
    </location>
</feature>
<dbReference type="InterPro" id="IPR050596">
    <property type="entry name" value="AspAT/PAT-like"/>
</dbReference>
<dbReference type="Proteomes" id="UP000234966">
    <property type="component" value="Unassembled WGS sequence"/>
</dbReference>
<dbReference type="FunFam" id="3.40.640.10:FF:000033">
    <property type="entry name" value="Aspartate aminotransferase"/>
    <property type="match status" value="1"/>
</dbReference>
<gene>
    <name evidence="8" type="ORF">CEN41_13815</name>
</gene>
<evidence type="ECO:0000313" key="8">
    <source>
        <dbReference type="EMBL" id="PMB43065.1"/>
    </source>
</evidence>
<dbReference type="GO" id="GO:0030170">
    <property type="term" value="F:pyridoxal phosphate binding"/>
    <property type="evidence" value="ECO:0007669"/>
    <property type="project" value="InterPro"/>
</dbReference>
<dbReference type="Gene3D" id="3.40.640.10">
    <property type="entry name" value="Type I PLP-dependent aspartate aminotransferase-like (Major domain)"/>
    <property type="match status" value="1"/>
</dbReference>
<dbReference type="EMBL" id="NMQI01000315">
    <property type="protein sequence ID" value="PMB43065.1"/>
    <property type="molecule type" value="Genomic_DNA"/>
</dbReference>
<comment type="similarity">
    <text evidence="2 6">Belongs to the class-I pyridoxal-phosphate-dependent aminotransferase family.</text>
</comment>
<dbReference type="InterPro" id="IPR015421">
    <property type="entry name" value="PyrdxlP-dep_Trfase_major"/>
</dbReference>
<dbReference type="EC" id="2.6.1.-" evidence="6"/>
<dbReference type="InterPro" id="IPR004838">
    <property type="entry name" value="NHTrfase_class1_PyrdxlP-BS"/>
</dbReference>
<comment type="cofactor">
    <cofactor evidence="1 6">
        <name>pyridoxal 5'-phosphate</name>
        <dbReference type="ChEBI" id="CHEBI:597326"/>
    </cofactor>
</comment>
<dbReference type="PANTHER" id="PTHR46383:SF1">
    <property type="entry name" value="ASPARTATE AMINOTRANSFERASE"/>
    <property type="match status" value="1"/>
</dbReference>
<dbReference type="AlphaFoldDB" id="A0A2N6M8G9"/>
<dbReference type="PROSITE" id="PS00105">
    <property type="entry name" value="AA_TRANSFER_CLASS_1"/>
    <property type="match status" value="1"/>
</dbReference>
<dbReference type="RefSeq" id="WP_102207089.1">
    <property type="nucleotide sequence ID" value="NZ_NMQI01000315.1"/>
</dbReference>
<dbReference type="InterPro" id="IPR015424">
    <property type="entry name" value="PyrdxlP-dep_Trfase"/>
</dbReference>
<proteinExistence type="inferred from homology"/>
<dbReference type="PANTHER" id="PTHR46383">
    <property type="entry name" value="ASPARTATE AMINOTRANSFERASE"/>
    <property type="match status" value="1"/>
</dbReference>
<evidence type="ECO:0000256" key="6">
    <source>
        <dbReference type="RuleBase" id="RU000481"/>
    </source>
</evidence>
<dbReference type="InterPro" id="IPR015422">
    <property type="entry name" value="PyrdxlP-dep_Trfase_small"/>
</dbReference>
<name>A0A2N6M8G9_9CYAN</name>
<keyword evidence="3 6" id="KW-0032">Aminotransferase</keyword>
<dbReference type="Pfam" id="PF00155">
    <property type="entry name" value="Aminotran_1_2"/>
    <property type="match status" value="1"/>
</dbReference>
<dbReference type="GO" id="GO:0008483">
    <property type="term" value="F:transaminase activity"/>
    <property type="evidence" value="ECO:0007669"/>
    <property type="project" value="UniProtKB-KW"/>
</dbReference>
<organism evidence="8 9">
    <name type="scientific">Fischerella thermalis CCMEE 5330</name>
    <dbReference type="NCBI Taxonomy" id="2019670"/>
    <lineage>
        <taxon>Bacteria</taxon>
        <taxon>Bacillati</taxon>
        <taxon>Cyanobacteriota</taxon>
        <taxon>Cyanophyceae</taxon>
        <taxon>Nostocales</taxon>
        <taxon>Hapalosiphonaceae</taxon>
        <taxon>Fischerella</taxon>
    </lineage>
</organism>
<evidence type="ECO:0000259" key="7">
    <source>
        <dbReference type="Pfam" id="PF00155"/>
    </source>
</evidence>
<protein>
    <recommendedName>
        <fullName evidence="6">Aminotransferase</fullName>
        <ecNumber evidence="6">2.6.1.-</ecNumber>
    </recommendedName>
</protein>
<dbReference type="SUPFAM" id="SSF53383">
    <property type="entry name" value="PLP-dependent transferases"/>
    <property type="match status" value="1"/>
</dbReference>
<evidence type="ECO:0000256" key="2">
    <source>
        <dbReference type="ARBA" id="ARBA00007441"/>
    </source>
</evidence>
<evidence type="ECO:0000256" key="1">
    <source>
        <dbReference type="ARBA" id="ARBA00001933"/>
    </source>
</evidence>
<dbReference type="CDD" id="cd00609">
    <property type="entry name" value="AAT_like"/>
    <property type="match status" value="1"/>
</dbReference>
<evidence type="ECO:0000313" key="9">
    <source>
        <dbReference type="Proteomes" id="UP000234966"/>
    </source>
</evidence>
<comment type="caution">
    <text evidence="8">The sequence shown here is derived from an EMBL/GenBank/DDBJ whole genome shotgun (WGS) entry which is preliminary data.</text>
</comment>
<evidence type="ECO:0000256" key="5">
    <source>
        <dbReference type="ARBA" id="ARBA00022898"/>
    </source>
</evidence>
<accession>A0A2N6M8G9</accession>
<dbReference type="InterPro" id="IPR004839">
    <property type="entry name" value="Aminotransferase_I/II_large"/>
</dbReference>
<evidence type="ECO:0000256" key="3">
    <source>
        <dbReference type="ARBA" id="ARBA00022576"/>
    </source>
</evidence>
<keyword evidence="5" id="KW-0663">Pyridoxal phosphate</keyword>
<dbReference type="Gene3D" id="3.90.1150.10">
    <property type="entry name" value="Aspartate Aminotransferase, domain 1"/>
    <property type="match status" value="1"/>
</dbReference>
<evidence type="ECO:0000256" key="4">
    <source>
        <dbReference type="ARBA" id="ARBA00022679"/>
    </source>
</evidence>
<reference evidence="8 9" key="1">
    <citation type="submission" date="2017-07" db="EMBL/GenBank/DDBJ databases">
        <title>Genomes of Fischerella (Mastigocladus) sp. strains.</title>
        <authorList>
            <person name="Miller S.R."/>
        </authorList>
    </citation>
    <scope>NUCLEOTIDE SEQUENCE [LARGE SCALE GENOMIC DNA]</scope>
    <source>
        <strain evidence="8 9">CCMEE 5330</strain>
    </source>
</reference>
<keyword evidence="4 6" id="KW-0808">Transferase</keyword>
<dbReference type="GO" id="GO:0006520">
    <property type="term" value="P:amino acid metabolic process"/>
    <property type="evidence" value="ECO:0007669"/>
    <property type="project" value="InterPro"/>
</dbReference>
<sequence length="388" mass="41827">MKLAGRVSQVTPSITLAIAAKAKAMKGEGIDVCSFSAGEPDFDTPAHIKAAAQKALDEGKTKYGPAAGEPKLREAIARKLQNDNGLAYKAENVIVTNGGKHSLFNLMLAAIEPGDEVIIPAPYWLSYPEMVTLAGGVSVIVPTDATTGYKITPEQLRKSLTPKTKLFILNSPSNPTGMVYTPEEIKALAEVVVEADIFVVSDEIYEKILYDGATHLCIASLGEEIFARTIVSNGFAKGYSMTGWRIGYLAGPIDVIKATSTIQSHSTSNVCTFAQYGAIAALESSQDCVEQMRQAFAKRRQVMLERLNAIPGLTCPKPDGAFYLFPDISKTGLKSLQFCDALLEEEQVAAIPGIAFGADDNIRLSYATDMATIEKGMDRLEKFVKSRI</sequence>